<feature type="signal peptide" evidence="1">
    <location>
        <begin position="1"/>
        <end position="20"/>
    </location>
</feature>
<dbReference type="Proteomes" id="UP000267268">
    <property type="component" value="Chromosome 1"/>
</dbReference>
<feature type="chain" id="PRO_5018751961" description="Outer membrane protein beta-barrel domain-containing protein" evidence="1">
    <location>
        <begin position="21"/>
        <end position="259"/>
    </location>
</feature>
<keyword evidence="1" id="KW-0732">Signal</keyword>
<dbReference type="KEGG" id="fll:EI427_16230"/>
<keyword evidence="3" id="KW-1185">Reference proteome</keyword>
<proteinExistence type="predicted"/>
<accession>A0A3Q9FSK8</accession>
<evidence type="ECO:0000313" key="2">
    <source>
        <dbReference type="EMBL" id="AZQ63714.1"/>
    </source>
</evidence>
<evidence type="ECO:0008006" key="4">
    <source>
        <dbReference type="Google" id="ProtNLM"/>
    </source>
</evidence>
<name>A0A3Q9FSK8_9BACT</name>
<organism evidence="2 3">
    <name type="scientific">Flammeovirga pectinis</name>
    <dbReference type="NCBI Taxonomy" id="2494373"/>
    <lineage>
        <taxon>Bacteria</taxon>
        <taxon>Pseudomonadati</taxon>
        <taxon>Bacteroidota</taxon>
        <taxon>Cytophagia</taxon>
        <taxon>Cytophagales</taxon>
        <taxon>Flammeovirgaceae</taxon>
        <taxon>Flammeovirga</taxon>
    </lineage>
</organism>
<reference evidence="2 3" key="1">
    <citation type="submission" date="2018-12" db="EMBL/GenBank/DDBJ databases">
        <title>Flammeovirga pectinis sp. nov., isolated from the gut of the Korean scallop, Patinopecten yessoensis.</title>
        <authorList>
            <person name="Bae J.-W."/>
            <person name="Jeong Y.-S."/>
            <person name="Kang W."/>
        </authorList>
    </citation>
    <scope>NUCLEOTIDE SEQUENCE [LARGE SCALE GENOMIC DNA]</scope>
    <source>
        <strain evidence="2 3">L12M1</strain>
    </source>
</reference>
<evidence type="ECO:0000313" key="3">
    <source>
        <dbReference type="Proteomes" id="UP000267268"/>
    </source>
</evidence>
<evidence type="ECO:0000256" key="1">
    <source>
        <dbReference type="SAM" id="SignalP"/>
    </source>
</evidence>
<protein>
    <recommendedName>
        <fullName evidence="4">Outer membrane protein beta-barrel domain-containing protein</fullName>
    </recommendedName>
</protein>
<sequence>MGLKNIIIGFLFLCSLSSFAQVIEYDSAGNRIPRKEQFSRSIPNVTFVPEGQWLVGATFMYSEHKNDNYQFLIMKDWDGKGYNLAVSPFFAYFIKDNFAVGGRFTYKRSGLDIDQLNITLTDDLKFSINGAHQISQTFYTTAFMRNYISLGHSKRFGLFNEARVSYGYGQSKETIVGENAEDTKGVYSETHEFNIGVAPGMVAFINDMVALEVSIGVLGFTNKWVKQTENQVESGSKSVNNANFKIDIFSLNIGLAFYL</sequence>
<dbReference type="AlphaFoldDB" id="A0A3Q9FSK8"/>
<dbReference type="OrthoDB" id="945117at2"/>
<gene>
    <name evidence="2" type="ORF">EI427_16230</name>
</gene>
<dbReference type="RefSeq" id="WP_126616684.1">
    <property type="nucleotide sequence ID" value="NZ_CP034562.1"/>
</dbReference>
<dbReference type="EMBL" id="CP034562">
    <property type="protein sequence ID" value="AZQ63714.1"/>
    <property type="molecule type" value="Genomic_DNA"/>
</dbReference>